<reference evidence="1" key="1">
    <citation type="journal article" date="2012" name="PLoS ONE">
        <title>Gene sets for utilization of primary and secondary nutrition supplies in the distal gut of endangered iberian lynx.</title>
        <authorList>
            <person name="Alcaide M."/>
            <person name="Messina E."/>
            <person name="Richter M."/>
            <person name="Bargiela R."/>
            <person name="Peplies J."/>
            <person name="Huws S.A."/>
            <person name="Newbold C.J."/>
            <person name="Golyshin P.N."/>
            <person name="Simon M.A."/>
            <person name="Lopez G."/>
            <person name="Yakimov M.M."/>
            <person name="Ferrer M."/>
        </authorList>
    </citation>
    <scope>NUCLEOTIDE SEQUENCE</scope>
</reference>
<dbReference type="EMBL" id="AMCI01004863">
    <property type="protein sequence ID" value="EJW97250.1"/>
    <property type="molecule type" value="Genomic_DNA"/>
</dbReference>
<comment type="caution">
    <text evidence="1">The sequence shown here is derived from an EMBL/GenBank/DDBJ whole genome shotgun (WGS) entry which is preliminary data.</text>
</comment>
<accession>J9CBE0</accession>
<name>J9CBE0_9ZZZZ</name>
<evidence type="ECO:0000313" key="1">
    <source>
        <dbReference type="EMBL" id="EJW97250.1"/>
    </source>
</evidence>
<organism evidence="1">
    <name type="scientific">gut metagenome</name>
    <dbReference type="NCBI Taxonomy" id="749906"/>
    <lineage>
        <taxon>unclassified sequences</taxon>
        <taxon>metagenomes</taxon>
        <taxon>organismal metagenomes</taxon>
    </lineage>
</organism>
<dbReference type="AlphaFoldDB" id="J9CBE0"/>
<proteinExistence type="predicted"/>
<sequence length="110" mass="12602">MLWRSRRRCSQSAIGLAPKEVFTKERTTLDQRIGRFAEKLHITGIIIIVPKMSSQPRCSHRIVIPRHIATFERSSEAKNIGRNTCSPTSCAPISLCCTFTWLFQQLNKSR</sequence>
<protein>
    <submittedName>
        <fullName evidence="1">Uncharacterized protein</fullName>
    </submittedName>
</protein>
<gene>
    <name evidence="1" type="ORF">EVA_14647</name>
</gene>